<dbReference type="InterPro" id="IPR029787">
    <property type="entry name" value="Nucleotide_cyclase"/>
</dbReference>
<dbReference type="Proteomes" id="UP000000442">
    <property type="component" value="Chromosome"/>
</dbReference>
<evidence type="ECO:0000313" key="5">
    <source>
        <dbReference type="Proteomes" id="UP000000442"/>
    </source>
</evidence>
<dbReference type="InterPro" id="IPR043128">
    <property type="entry name" value="Rev_trsase/Diguanyl_cyclase"/>
</dbReference>
<dbReference type="EMBL" id="CP001087">
    <property type="protein sequence ID" value="ACN13688.1"/>
    <property type="molecule type" value="Genomic_DNA"/>
</dbReference>
<gene>
    <name evidence="4" type="ordered locus">HRM2_05740</name>
</gene>
<dbReference type="CDD" id="cd01948">
    <property type="entry name" value="EAL"/>
    <property type="match status" value="1"/>
</dbReference>
<dbReference type="RefSeq" id="WP_012662937.1">
    <property type="nucleotide sequence ID" value="NC_012108.1"/>
</dbReference>
<proteinExistence type="predicted"/>
<dbReference type="InterPro" id="IPR035919">
    <property type="entry name" value="EAL_sf"/>
</dbReference>
<dbReference type="PROSITE" id="PS50887">
    <property type="entry name" value="GGDEF"/>
    <property type="match status" value="1"/>
</dbReference>
<dbReference type="KEGG" id="dat:HRM2_05740"/>
<keyword evidence="1" id="KW-0472">Membrane</keyword>
<dbReference type="SUPFAM" id="SSF55073">
    <property type="entry name" value="Nucleotide cyclase"/>
    <property type="match status" value="1"/>
</dbReference>
<accession>C0QHY0</accession>
<dbReference type="FunFam" id="3.20.20.450:FF:000001">
    <property type="entry name" value="Cyclic di-GMP phosphodiesterase yahA"/>
    <property type="match status" value="1"/>
</dbReference>
<dbReference type="SUPFAM" id="SSF141868">
    <property type="entry name" value="EAL domain-like"/>
    <property type="match status" value="1"/>
</dbReference>
<feature type="transmembrane region" description="Helical" evidence="1">
    <location>
        <begin position="43"/>
        <end position="65"/>
    </location>
</feature>
<dbReference type="HOGENOM" id="CLU_000445_70_20_7"/>
<dbReference type="STRING" id="177437.HRM2_05740"/>
<dbReference type="PANTHER" id="PTHR33121:SF71">
    <property type="entry name" value="OXYGEN SENSOR PROTEIN DOSP"/>
    <property type="match status" value="1"/>
</dbReference>
<feature type="domain" description="GGDEF" evidence="3">
    <location>
        <begin position="166"/>
        <end position="299"/>
    </location>
</feature>
<dbReference type="Gene3D" id="3.30.70.270">
    <property type="match status" value="1"/>
</dbReference>
<dbReference type="InterPro" id="IPR050706">
    <property type="entry name" value="Cyclic-di-GMP_PDE-like"/>
</dbReference>
<dbReference type="SMART" id="SM00267">
    <property type="entry name" value="GGDEF"/>
    <property type="match status" value="1"/>
</dbReference>
<dbReference type="Gene3D" id="3.20.20.450">
    <property type="entry name" value="EAL domain"/>
    <property type="match status" value="1"/>
</dbReference>
<keyword evidence="5" id="KW-1185">Reference proteome</keyword>
<dbReference type="Pfam" id="PF00563">
    <property type="entry name" value="EAL"/>
    <property type="match status" value="1"/>
</dbReference>
<dbReference type="SMART" id="SM00052">
    <property type="entry name" value="EAL"/>
    <property type="match status" value="1"/>
</dbReference>
<sequence length="559" mass="63045">MKHFRQSHGIFFITSLLKLEVMDRLSQALNKNVKIMKSRVSHYAILGVIIAFIAIILATLLSSHFQYGEINLTTILESQKNNVTLWFMDAMPFVFAFWGQYTSSIMAYEASTMIMDQTADLRDLTVALEYKAAHDATHDIVTDLPNRILLLDRLEQAIQAARRQKSTLALLIFGFDNFKEIHDTLGHFSSDRLLKQIVSRLQGVLRKSDTLARMGSDEFAILLPMVENKEAIINIIGKIQKTFIEPFSIEGLGLEVQACIGIAMFPQHGKDVDTILQRTHVALCAAKQDIKKYTIYSNGLDKHNPHHLTMVGELRQAIENDELVLHFQPKINIQTRSISGVEALVRWQHPEHGFLPPDDFIPMAERTGLIKPLSIWVLNHALSQGEKWHQQNFKLSIAINLSPATFLDPELPNLIIGMLSLYDIPPNFVTLEITEGSMIKNPDLAMEILERLTSKGIKISIDDFGTGYSSLVYLKKMPASEVKIDKSFVTDMLKNDNDAVIVKSIIDLGHNLGLKVVAEGVEDKQTANYLKTLGCDLLQGYYFSKPLSSDDFLNWLPKN</sequence>
<dbReference type="PROSITE" id="PS50883">
    <property type="entry name" value="EAL"/>
    <property type="match status" value="1"/>
</dbReference>
<keyword evidence="1" id="KW-1133">Transmembrane helix</keyword>
<dbReference type="PANTHER" id="PTHR33121">
    <property type="entry name" value="CYCLIC DI-GMP PHOSPHODIESTERASE PDEF"/>
    <property type="match status" value="1"/>
</dbReference>
<evidence type="ECO:0000259" key="2">
    <source>
        <dbReference type="PROSITE" id="PS50883"/>
    </source>
</evidence>
<dbReference type="GO" id="GO:0071111">
    <property type="term" value="F:cyclic-guanylate-specific phosphodiesterase activity"/>
    <property type="evidence" value="ECO:0007669"/>
    <property type="project" value="InterPro"/>
</dbReference>
<dbReference type="AlphaFoldDB" id="C0QHY0"/>
<name>C0QHY0_DESAH</name>
<dbReference type="NCBIfam" id="TIGR00254">
    <property type="entry name" value="GGDEF"/>
    <property type="match status" value="1"/>
</dbReference>
<reference evidence="4 5" key="1">
    <citation type="journal article" date="2009" name="Environ. Microbiol.">
        <title>Genome sequence of Desulfobacterium autotrophicum HRM2, a marine sulfate reducer oxidizing organic carbon completely to carbon dioxide.</title>
        <authorList>
            <person name="Strittmatter A.W."/>
            <person name="Liesegang H."/>
            <person name="Rabus R."/>
            <person name="Decker I."/>
            <person name="Amann J."/>
            <person name="Andres S."/>
            <person name="Henne A."/>
            <person name="Fricke W.F."/>
            <person name="Martinez-Arias R."/>
            <person name="Bartels D."/>
            <person name="Goesmann A."/>
            <person name="Krause L."/>
            <person name="Puehler A."/>
            <person name="Klenk H.P."/>
            <person name="Richter M."/>
            <person name="Schuler M."/>
            <person name="Gloeckner F.O."/>
            <person name="Meyerdierks A."/>
            <person name="Gottschalk G."/>
            <person name="Amann R."/>
        </authorList>
    </citation>
    <scope>NUCLEOTIDE SEQUENCE [LARGE SCALE GENOMIC DNA]</scope>
    <source>
        <strain evidence="5">ATCC 43914 / DSM 3382 / HRM2</strain>
    </source>
</reference>
<dbReference type="Pfam" id="PF00990">
    <property type="entry name" value="GGDEF"/>
    <property type="match status" value="1"/>
</dbReference>
<evidence type="ECO:0000313" key="4">
    <source>
        <dbReference type="EMBL" id="ACN13688.1"/>
    </source>
</evidence>
<feature type="domain" description="EAL" evidence="2">
    <location>
        <begin position="307"/>
        <end position="559"/>
    </location>
</feature>
<dbReference type="eggNOG" id="COG5001">
    <property type="taxonomic scope" value="Bacteria"/>
</dbReference>
<dbReference type="InterPro" id="IPR000160">
    <property type="entry name" value="GGDEF_dom"/>
</dbReference>
<organism evidence="4 5">
    <name type="scientific">Desulforapulum autotrophicum (strain ATCC 43914 / DSM 3382 / VKM B-1955 / HRM2)</name>
    <name type="common">Desulfobacterium autotrophicum</name>
    <dbReference type="NCBI Taxonomy" id="177437"/>
    <lineage>
        <taxon>Bacteria</taxon>
        <taxon>Pseudomonadati</taxon>
        <taxon>Thermodesulfobacteriota</taxon>
        <taxon>Desulfobacteria</taxon>
        <taxon>Desulfobacterales</taxon>
        <taxon>Desulfobacteraceae</taxon>
        <taxon>Desulforapulum</taxon>
    </lineage>
</organism>
<evidence type="ECO:0000259" key="3">
    <source>
        <dbReference type="PROSITE" id="PS50887"/>
    </source>
</evidence>
<dbReference type="InterPro" id="IPR001633">
    <property type="entry name" value="EAL_dom"/>
</dbReference>
<protein>
    <submittedName>
        <fullName evidence="4">Signal transduction family protein (GGDEF domain protein)</fullName>
    </submittedName>
</protein>
<dbReference type="CDD" id="cd01949">
    <property type="entry name" value="GGDEF"/>
    <property type="match status" value="1"/>
</dbReference>
<keyword evidence="1" id="KW-0812">Transmembrane</keyword>
<evidence type="ECO:0000256" key="1">
    <source>
        <dbReference type="SAM" id="Phobius"/>
    </source>
</evidence>